<feature type="domain" description="Chitin-binding type-2" evidence="8">
    <location>
        <begin position="29"/>
        <end position="86"/>
    </location>
</feature>
<dbReference type="PANTHER" id="PTHR23301">
    <property type="entry name" value="CHITIN BINDING PERITROPHIN-A"/>
    <property type="match status" value="1"/>
</dbReference>
<dbReference type="VEuPathDB" id="VectorBase:SCAU006630"/>
<evidence type="ECO:0000256" key="4">
    <source>
        <dbReference type="ARBA" id="ARBA00023157"/>
    </source>
</evidence>
<feature type="domain" description="Chitin-binding type-2" evidence="8">
    <location>
        <begin position="241"/>
        <end position="297"/>
    </location>
</feature>
<evidence type="ECO:0000256" key="5">
    <source>
        <dbReference type="ARBA" id="ARBA00023180"/>
    </source>
</evidence>
<dbReference type="AlphaFoldDB" id="A0A1I8PBN9"/>
<keyword evidence="10" id="KW-1185">Reference proteome</keyword>
<keyword evidence="2 7" id="KW-0732">Signal</keyword>
<evidence type="ECO:0000256" key="3">
    <source>
        <dbReference type="ARBA" id="ARBA00022737"/>
    </source>
</evidence>
<reference evidence="9" key="1">
    <citation type="submission" date="2020-05" db="UniProtKB">
        <authorList>
            <consortium name="EnsemblMetazoa"/>
        </authorList>
    </citation>
    <scope>IDENTIFICATION</scope>
    <source>
        <strain evidence="9">USDA</strain>
    </source>
</reference>
<dbReference type="InterPro" id="IPR036508">
    <property type="entry name" value="Chitin-bd_dom_sf"/>
</dbReference>
<dbReference type="KEGG" id="scac:106094698"/>
<keyword evidence="3" id="KW-0677">Repeat</keyword>
<dbReference type="InterPro" id="IPR002557">
    <property type="entry name" value="Chitin-bd_dom"/>
</dbReference>
<evidence type="ECO:0000256" key="2">
    <source>
        <dbReference type="ARBA" id="ARBA00022729"/>
    </source>
</evidence>
<feature type="domain" description="Chitin-binding type-2" evidence="8">
    <location>
        <begin position="298"/>
        <end position="355"/>
    </location>
</feature>
<dbReference type="PROSITE" id="PS50940">
    <property type="entry name" value="CHIT_BIND_II"/>
    <property type="match status" value="5"/>
</dbReference>
<protein>
    <recommendedName>
        <fullName evidence="8">Chitin-binding type-2 domain-containing protein</fullName>
    </recommendedName>
</protein>
<accession>A0A1I8PBN9</accession>
<evidence type="ECO:0000259" key="8">
    <source>
        <dbReference type="PROSITE" id="PS50940"/>
    </source>
</evidence>
<dbReference type="SMART" id="SM00494">
    <property type="entry name" value="ChtBD2"/>
    <property type="match status" value="5"/>
</dbReference>
<organism evidence="9 10">
    <name type="scientific">Stomoxys calcitrans</name>
    <name type="common">Stable fly</name>
    <name type="synonym">Conops calcitrans</name>
    <dbReference type="NCBI Taxonomy" id="35570"/>
    <lineage>
        <taxon>Eukaryota</taxon>
        <taxon>Metazoa</taxon>
        <taxon>Ecdysozoa</taxon>
        <taxon>Arthropoda</taxon>
        <taxon>Hexapoda</taxon>
        <taxon>Insecta</taxon>
        <taxon>Pterygota</taxon>
        <taxon>Neoptera</taxon>
        <taxon>Endopterygota</taxon>
        <taxon>Diptera</taxon>
        <taxon>Brachycera</taxon>
        <taxon>Muscomorpha</taxon>
        <taxon>Muscoidea</taxon>
        <taxon>Muscidae</taxon>
        <taxon>Stomoxys</taxon>
    </lineage>
</organism>
<dbReference type="STRING" id="35570.A0A1I8PBN9"/>
<keyword evidence="4" id="KW-1015">Disulfide bond</keyword>
<feature type="domain" description="Chitin-binding type-2" evidence="8">
    <location>
        <begin position="89"/>
        <end position="146"/>
    </location>
</feature>
<evidence type="ECO:0000313" key="9">
    <source>
        <dbReference type="EnsemblMetazoa" id="SCAU006630-PA"/>
    </source>
</evidence>
<dbReference type="OrthoDB" id="6020543at2759"/>
<evidence type="ECO:0000313" key="10">
    <source>
        <dbReference type="Proteomes" id="UP000095300"/>
    </source>
</evidence>
<dbReference type="InterPro" id="IPR051940">
    <property type="entry name" value="Chitin_bind-dev_reg"/>
</dbReference>
<dbReference type="GO" id="GO:0005576">
    <property type="term" value="C:extracellular region"/>
    <property type="evidence" value="ECO:0007669"/>
    <property type="project" value="InterPro"/>
</dbReference>
<dbReference type="PANTHER" id="PTHR23301:SF106">
    <property type="entry name" value="CHITIN-BINDING TYPE-2 DOMAIN-CONTAINING PROTEIN-RELATED"/>
    <property type="match status" value="1"/>
</dbReference>
<evidence type="ECO:0000256" key="1">
    <source>
        <dbReference type="ARBA" id="ARBA00022669"/>
    </source>
</evidence>
<evidence type="ECO:0000256" key="6">
    <source>
        <dbReference type="SAM" id="MobiDB-lite"/>
    </source>
</evidence>
<dbReference type="Proteomes" id="UP000095300">
    <property type="component" value="Unassembled WGS sequence"/>
</dbReference>
<dbReference type="GO" id="GO:0008061">
    <property type="term" value="F:chitin binding"/>
    <property type="evidence" value="ECO:0007669"/>
    <property type="project" value="UniProtKB-KW"/>
</dbReference>
<sequence>MGSYTHYACTLIVALAVSLRGTSGQLNMNHVCALVNNGLMIGSMEYCDTYYVCQNGKATHQQCASGYYFNKESQVCQPQDQVQCLAANAAPCSGFAVGQWAPVAGSCTDFYYCSLNGPERSTCPYGEYFNPTTQSCVYADQYNCMQSAPPSEPDTTGTNSAEDSTEESISVSLPINLCILIQAGIYFGSPSSCSGWNKCNNGVMISGICPNGLEYNVLTMSCDYASSVTCSQVTNDPYLTPNNCSTVNAMKAGPTCDSYMVCDGTSYQINHCPSGEYYDMVSQTCVDRLEARNNCDRCEGTTKTFVNMYSAYNCSGYLYCVNGVEVSSGYCTNGTYFNEEEGACVTGVSEPMFGCCNPQYYGASATTPTVGGNSTTAAGNSTTVATSTTESSVNATSDASSNANSNSTTAAVTVTTLAPTNGTDANSTSTTIG</sequence>
<gene>
    <name evidence="9" type="primary">106094698</name>
</gene>
<feature type="signal peptide" evidence="7">
    <location>
        <begin position="1"/>
        <end position="24"/>
    </location>
</feature>
<dbReference type="Pfam" id="PF01607">
    <property type="entry name" value="CBM_14"/>
    <property type="match status" value="5"/>
</dbReference>
<evidence type="ECO:0000256" key="7">
    <source>
        <dbReference type="SAM" id="SignalP"/>
    </source>
</evidence>
<proteinExistence type="predicted"/>
<dbReference type="EnsemblMetazoa" id="SCAU006630-RA">
    <property type="protein sequence ID" value="SCAU006630-PA"/>
    <property type="gene ID" value="SCAU006630"/>
</dbReference>
<name>A0A1I8PBN9_STOCA</name>
<feature type="chain" id="PRO_5009326360" description="Chitin-binding type-2 domain-containing protein" evidence="7">
    <location>
        <begin position="25"/>
        <end position="433"/>
    </location>
</feature>
<dbReference type="SUPFAM" id="SSF57625">
    <property type="entry name" value="Invertebrate chitin-binding proteins"/>
    <property type="match status" value="5"/>
</dbReference>
<feature type="domain" description="Chitin-binding type-2" evidence="8">
    <location>
        <begin position="175"/>
        <end position="232"/>
    </location>
</feature>
<keyword evidence="1" id="KW-0147">Chitin-binding</keyword>
<dbReference type="Gene3D" id="2.170.140.10">
    <property type="entry name" value="Chitin binding domain"/>
    <property type="match status" value="3"/>
</dbReference>
<keyword evidence="5" id="KW-0325">Glycoprotein</keyword>
<feature type="region of interest" description="Disordered" evidence="6">
    <location>
        <begin position="388"/>
        <end position="408"/>
    </location>
</feature>